<keyword evidence="1" id="KW-0547">Nucleotide-binding</keyword>
<reference evidence="6 7" key="1">
    <citation type="journal article" date="2015" name="Genome Announc.">
        <title>Expanding the biotechnology potential of lactobacilli through comparative genomics of 213 strains and associated genera.</title>
        <authorList>
            <person name="Sun Z."/>
            <person name="Harris H.M."/>
            <person name="McCann A."/>
            <person name="Guo C."/>
            <person name="Argimon S."/>
            <person name="Zhang W."/>
            <person name="Yang X."/>
            <person name="Jeffery I.B."/>
            <person name="Cooney J.C."/>
            <person name="Kagawa T.F."/>
            <person name="Liu W."/>
            <person name="Song Y."/>
            <person name="Salvetti E."/>
            <person name="Wrobel A."/>
            <person name="Rasinkangas P."/>
            <person name="Parkhill J."/>
            <person name="Rea M.C."/>
            <person name="O'Sullivan O."/>
            <person name="Ritari J."/>
            <person name="Douillard F.P."/>
            <person name="Paul Ross R."/>
            <person name="Yang R."/>
            <person name="Briner A.E."/>
            <person name="Felis G.E."/>
            <person name="de Vos W.M."/>
            <person name="Barrangou R."/>
            <person name="Klaenhammer T.R."/>
            <person name="Caufield P.W."/>
            <person name="Cui Y."/>
            <person name="Zhang H."/>
            <person name="O'Toole P.W."/>
        </authorList>
    </citation>
    <scope>NUCLEOTIDE SEQUENCE [LARGE SCALE GENOMIC DNA]</scope>
    <source>
        <strain evidence="6 7">NBRC 103219</strain>
    </source>
</reference>
<dbReference type="PROSITE" id="PS51722">
    <property type="entry name" value="G_TR_2"/>
    <property type="match status" value="1"/>
</dbReference>
<dbReference type="RefSeq" id="WP_017867189.1">
    <property type="nucleotide sequence ID" value="NZ_BJYB01000013.1"/>
</dbReference>
<dbReference type="GO" id="GO:0003924">
    <property type="term" value="F:GTPase activity"/>
    <property type="evidence" value="ECO:0007669"/>
    <property type="project" value="InterPro"/>
</dbReference>
<dbReference type="PRINTS" id="PR00315">
    <property type="entry name" value="ELONGATNFCT"/>
</dbReference>
<name>A0A0R2LJD7_9LACO</name>
<dbReference type="GO" id="GO:0046677">
    <property type="term" value="P:response to antibiotic"/>
    <property type="evidence" value="ECO:0007669"/>
    <property type="project" value="UniProtKB-KW"/>
</dbReference>
<dbReference type="InterPro" id="IPR020568">
    <property type="entry name" value="Ribosomal_Su5_D2-typ_SF"/>
</dbReference>
<dbReference type="PRINTS" id="PR01037">
    <property type="entry name" value="TCRTETOQM"/>
</dbReference>
<dbReference type="Gene3D" id="3.30.70.870">
    <property type="entry name" value="Elongation Factor G (Translational Gtpase), domain 3"/>
    <property type="match status" value="1"/>
</dbReference>
<dbReference type="InterPro" id="IPR035650">
    <property type="entry name" value="Tet_C"/>
</dbReference>
<gene>
    <name evidence="6" type="ORF">IV66_GL002170</name>
</gene>
<protein>
    <submittedName>
        <fullName evidence="6">Translation elongation factor (GTPase)</fullName>
    </submittedName>
</protein>
<dbReference type="OrthoDB" id="9801591at2"/>
<dbReference type="PANTHER" id="PTHR43261">
    <property type="entry name" value="TRANSLATION ELONGATION FACTOR G-RELATED"/>
    <property type="match status" value="1"/>
</dbReference>
<evidence type="ECO:0000313" key="6">
    <source>
        <dbReference type="EMBL" id="KRO01654.1"/>
    </source>
</evidence>
<dbReference type="Pfam" id="PF00009">
    <property type="entry name" value="GTP_EFTU"/>
    <property type="match status" value="1"/>
</dbReference>
<evidence type="ECO:0000313" key="7">
    <source>
        <dbReference type="Proteomes" id="UP000051886"/>
    </source>
</evidence>
<dbReference type="GO" id="GO:0003746">
    <property type="term" value="F:translation elongation factor activity"/>
    <property type="evidence" value="ECO:0007669"/>
    <property type="project" value="UniProtKB-KW"/>
</dbReference>
<evidence type="ECO:0000256" key="1">
    <source>
        <dbReference type="ARBA" id="ARBA00022741"/>
    </source>
</evidence>
<dbReference type="Gene3D" id="2.40.30.10">
    <property type="entry name" value="Translation factors"/>
    <property type="match status" value="1"/>
</dbReference>
<dbReference type="Proteomes" id="UP000051886">
    <property type="component" value="Unassembled WGS sequence"/>
</dbReference>
<organism evidence="6 7">
    <name type="scientific">Ligilactobacillus pobuzihii</name>
    <dbReference type="NCBI Taxonomy" id="449659"/>
    <lineage>
        <taxon>Bacteria</taxon>
        <taxon>Bacillati</taxon>
        <taxon>Bacillota</taxon>
        <taxon>Bacilli</taxon>
        <taxon>Lactobacillales</taxon>
        <taxon>Lactobacillaceae</taxon>
        <taxon>Ligilactobacillus</taxon>
    </lineage>
</organism>
<keyword evidence="4" id="KW-0046">Antibiotic resistance</keyword>
<dbReference type="NCBIfam" id="TIGR00231">
    <property type="entry name" value="small_GTP"/>
    <property type="match status" value="1"/>
</dbReference>
<feature type="domain" description="Tr-type G" evidence="5">
    <location>
        <begin position="1"/>
        <end position="237"/>
    </location>
</feature>
<keyword evidence="7" id="KW-1185">Reference proteome</keyword>
<dbReference type="Gene3D" id="3.30.70.240">
    <property type="match status" value="1"/>
</dbReference>
<dbReference type="GO" id="GO:0005525">
    <property type="term" value="F:GTP binding"/>
    <property type="evidence" value="ECO:0007669"/>
    <property type="project" value="UniProtKB-KW"/>
</dbReference>
<evidence type="ECO:0000259" key="5">
    <source>
        <dbReference type="PROSITE" id="PS51722"/>
    </source>
</evidence>
<dbReference type="SMART" id="SM00838">
    <property type="entry name" value="EFG_C"/>
    <property type="match status" value="1"/>
</dbReference>
<dbReference type="InterPro" id="IPR009000">
    <property type="entry name" value="Transl_B-barrel_sf"/>
</dbReference>
<dbReference type="PATRIC" id="fig|449659.4.peg.2231"/>
<keyword evidence="2" id="KW-0648">Protein biosynthesis</keyword>
<evidence type="ECO:0000256" key="4">
    <source>
        <dbReference type="ARBA" id="ARBA00023251"/>
    </source>
</evidence>
<dbReference type="SUPFAM" id="SSF54980">
    <property type="entry name" value="EF-G C-terminal domain-like"/>
    <property type="match status" value="2"/>
</dbReference>
<dbReference type="InterPro" id="IPR027417">
    <property type="entry name" value="P-loop_NTPase"/>
</dbReference>
<keyword evidence="6" id="KW-0251">Elongation factor</keyword>
<dbReference type="EMBL" id="JQCN01000007">
    <property type="protein sequence ID" value="KRO01654.1"/>
    <property type="molecule type" value="Genomic_DNA"/>
</dbReference>
<dbReference type="GO" id="GO:0032790">
    <property type="term" value="P:ribosome disassembly"/>
    <property type="evidence" value="ECO:0007669"/>
    <property type="project" value="TreeGrafter"/>
</dbReference>
<dbReference type="SMART" id="SM00889">
    <property type="entry name" value="EFG_IV"/>
    <property type="match status" value="1"/>
</dbReference>
<dbReference type="InterPro" id="IPR005517">
    <property type="entry name" value="Transl_elong_EFG/EF2_IV"/>
</dbReference>
<dbReference type="InterPro" id="IPR035647">
    <property type="entry name" value="EFG_III/V"/>
</dbReference>
<proteinExistence type="predicted"/>
<dbReference type="PANTHER" id="PTHR43261:SF1">
    <property type="entry name" value="RIBOSOME-RELEASING FACTOR 2, MITOCHONDRIAL"/>
    <property type="match status" value="1"/>
</dbReference>
<dbReference type="Pfam" id="PF03764">
    <property type="entry name" value="EFG_IV"/>
    <property type="match status" value="1"/>
</dbReference>
<dbReference type="InterPro" id="IPR000640">
    <property type="entry name" value="EFG_V-like"/>
</dbReference>
<dbReference type="InterPro" id="IPR000795">
    <property type="entry name" value="T_Tr_GTP-bd_dom"/>
</dbReference>
<dbReference type="InterPro" id="IPR041095">
    <property type="entry name" value="EFG_II"/>
</dbReference>
<dbReference type="Gene3D" id="3.40.50.300">
    <property type="entry name" value="P-loop containing nucleotide triphosphate hydrolases"/>
    <property type="match status" value="1"/>
</dbReference>
<dbReference type="AlphaFoldDB" id="A0A0R2LJD7"/>
<dbReference type="InterPro" id="IPR005225">
    <property type="entry name" value="Small_GTP-bd"/>
</dbReference>
<dbReference type="STRING" id="449659.IV66_GL002170"/>
<dbReference type="SUPFAM" id="SSF54211">
    <property type="entry name" value="Ribosomal protein S5 domain 2-like"/>
    <property type="match status" value="1"/>
</dbReference>
<dbReference type="InterPro" id="IPR014721">
    <property type="entry name" value="Ribsml_uS5_D2-typ_fold_subgr"/>
</dbReference>
<evidence type="ECO:0000256" key="3">
    <source>
        <dbReference type="ARBA" id="ARBA00023134"/>
    </source>
</evidence>
<dbReference type="SUPFAM" id="SSF52540">
    <property type="entry name" value="P-loop containing nucleoside triphosphate hydrolases"/>
    <property type="match status" value="1"/>
</dbReference>
<dbReference type="Gene3D" id="3.30.230.10">
    <property type="match status" value="1"/>
</dbReference>
<dbReference type="Pfam" id="PF00679">
    <property type="entry name" value="EFG_C"/>
    <property type="match status" value="1"/>
</dbReference>
<comment type="caution">
    <text evidence="6">The sequence shown here is derived from an EMBL/GenBank/DDBJ whole genome shotgun (WGS) entry which is preliminary data.</text>
</comment>
<sequence length="654" mass="72668">MKQIVTGIVAHVDAGKTTLSEALLYQTGSLRQLGRVDDQNTFLDPEKLEKQRGITIFSHQARLISNDLELTLLDTPGHVDFAAQTEQVLSVLDYAVLVVSASSGIQGYTLILWRLLARYHVPVFIFVNKMDTTERNRQQIIEQLQKEFSPGCLDFTKAFAQKGDFNQLNDEFCESVALCDADVLDGYLENSELSAETIQQMIIERQVFPCYFGSALKMTGTAELLLGMEYWTKQPPVVNQPFGALVFKVSHSKNDERLTWVRLTSGSLHPKEILLGEQKVNQLRIYNGSKYEVLPEVTCGQVCAIPGLKETYPSQGLGSQKDAVQPQLTPVLTYVVDKKGQDVQVCLKALRQLQDEDPQLHVTWSEELKEIQVQLMGEIQIEVLTNILMERFGLDLGFDQGSILYKESIKSPVEGVGHFEPLRHYAEVHLRLEPAPAGSGLTFASECSLEVLASNWQHQVLSNLQAKQHLGVLLGVPLTDMKITLVSGKASNVHTVGGDFREATWRAVRQGLMELRQQDQCVLLEPWYRFNLQVGSEQVGRAMTDIERMSGQFKIPGNSAENSGLVTLTGQAPVSEMQDYAAKVRAYTHGKGQLECVFAGYFPCHNTTEVVAQQGYDPGSDLNNTPGSIFCAHGAGYPVAWNKVPEMAHVGYSN</sequence>
<dbReference type="CDD" id="cd03711">
    <property type="entry name" value="Tet_C"/>
    <property type="match status" value="1"/>
</dbReference>
<evidence type="ECO:0000256" key="2">
    <source>
        <dbReference type="ARBA" id="ARBA00022917"/>
    </source>
</evidence>
<keyword evidence="3" id="KW-0342">GTP-binding</keyword>
<dbReference type="SUPFAM" id="SSF50447">
    <property type="entry name" value="Translation proteins"/>
    <property type="match status" value="1"/>
</dbReference>
<accession>A0A0R2LJD7</accession>
<dbReference type="Pfam" id="PF14492">
    <property type="entry name" value="EFG_III"/>
    <property type="match status" value="1"/>
</dbReference>